<comment type="caution">
    <text evidence="4">The sequence shown here is derived from an EMBL/GenBank/DDBJ whole genome shotgun (WGS) entry which is preliminary data.</text>
</comment>
<dbReference type="STRING" id="41047.A0A397G8C8"/>
<protein>
    <recommendedName>
        <fullName evidence="6">Zn(2)-C6 fungal-type domain-containing protein</fullName>
    </recommendedName>
</protein>
<dbReference type="RefSeq" id="XP_026610776.1">
    <property type="nucleotide sequence ID" value="XM_026757453.1"/>
</dbReference>
<evidence type="ECO:0008006" key="6">
    <source>
        <dbReference type="Google" id="ProtNLM"/>
    </source>
</evidence>
<keyword evidence="3" id="KW-0539">Nucleus</keyword>
<evidence type="ECO:0000256" key="3">
    <source>
        <dbReference type="ARBA" id="ARBA00023242"/>
    </source>
</evidence>
<keyword evidence="1" id="KW-0805">Transcription regulation</keyword>
<dbReference type="GeneID" id="38125808"/>
<evidence type="ECO:0000256" key="1">
    <source>
        <dbReference type="ARBA" id="ARBA00023015"/>
    </source>
</evidence>
<evidence type="ECO:0000313" key="4">
    <source>
        <dbReference type="EMBL" id="RHZ45586.1"/>
    </source>
</evidence>
<dbReference type="Proteomes" id="UP000215305">
    <property type="component" value="Unassembled WGS sequence"/>
</dbReference>
<dbReference type="OrthoDB" id="3525185at2759"/>
<dbReference type="VEuPathDB" id="FungiDB:CDV56_103834"/>
<sequence length="1024" mass="115096">MVYLGPSRGCETCKRRRKKSCLRCRNSNRTCGGYDEQASKTLIFRRNHTQTPNPTRTDWATVEPLARKCSLPIRAPYPGTDILPDDAVPKEVSEDGVVAYAVRAFFYDFSISALDSTSVGFLKDLAAKIQQTGLDSVLAKACTMIGYANHARKLRRPSFTTKAEVLYHELLRFLAKEIATVSGEDRSDLIQLAWLMGLYEVVVADETRLEQIDVHVRGIVGMLQVENSPLGFVRGAFSACSLFPSAPSLPHSVNDLGRLQDILFDIGPLRMEAELVLADLALTESHLVALRQRVSILNNRLAKWEESVAPESKPVTIGHIPAGNSSYIEVGYWPGPLHMYIDLRAAAILNISRVARCYLLDLIFRLNDMQADGEDDGQEIDEAVQLIQDFTSSIPYHLVEDLHSFFAIVQRGHRIEEPGRAVGGLLLMYPLYIASRLSIVPLEMQDYFRRCLFWIGQNMGVGHASLLSNFGPHERRVKKYLEEATRGLFPRPRIPCLTELESILEDLRNALRSRWAGAKDVWSIFASHSFRDGYEAYWDVESFRQFLASRHPGIASHETTYLLWRCLHFYAHHPFPHSSRGSRIDEKGFQRAIALLAFRGTGLLGTQERGDYYWRDDEAAFQQADFRRIVRSLSELSIYYPAEHESTVTDVMDVLATTLPHSTALAPSPDQLRDAALRILPQPSTGYRLFRDGFSLFVRLLLQLRLWDVQGSCLPSGIFSDESDCQKLAESITEAISNEDQTIDPGIVTDVLPGVRERFYHFWGVIFQPQSLRDKIVPPEECLPNRTLAAVSLLLSVATRDASWPRQLLQTQDLGMDNLLEQIRGGRNPHIVLFTNETCTAVLGAYIPNPSSRDTESQCTSNSPLDDSGHFLFQLSPRFCLLRSIKSNSSLEELFRADSVSSLESTTMDEKPSRPYTVGHIGAGRGTRLRVDPQSLTVTMVVDLDESSEERAIYTDVCRRQNGQWELTVHPAQLHILRVRPSASTPTWSRNTNSEAVISGEELRNRIHGFGSTNSEIPKPGAQD</sequence>
<dbReference type="PANTHER" id="PTHR38791">
    <property type="entry name" value="ZN(II)2CYS6 TRANSCRIPTION FACTOR (EUROFUNG)-RELATED-RELATED"/>
    <property type="match status" value="1"/>
</dbReference>
<dbReference type="GO" id="GO:0000981">
    <property type="term" value="F:DNA-binding transcription factor activity, RNA polymerase II-specific"/>
    <property type="evidence" value="ECO:0007669"/>
    <property type="project" value="InterPro"/>
</dbReference>
<dbReference type="GO" id="GO:0008270">
    <property type="term" value="F:zinc ion binding"/>
    <property type="evidence" value="ECO:0007669"/>
    <property type="project" value="InterPro"/>
</dbReference>
<reference evidence="4" key="1">
    <citation type="submission" date="2018-08" db="EMBL/GenBank/DDBJ databases">
        <title>Draft genome sequence of azole-resistant Aspergillus thermomutatus (Neosartorya pseudofischeri) strain HMR AF 39, isolated from a human nasal aspirate.</title>
        <authorList>
            <person name="Parent-Michaud M."/>
            <person name="Dufresne P.J."/>
            <person name="Fournier E."/>
            <person name="Martineau C."/>
            <person name="Moreira S."/>
            <person name="Perkins V."/>
            <person name="De Repentigny L."/>
            <person name="Dufresne S.F."/>
        </authorList>
    </citation>
    <scope>NUCLEOTIDE SEQUENCE [LARGE SCALE GENOMIC DNA]</scope>
    <source>
        <strain evidence="4">HMR AF 39</strain>
    </source>
</reference>
<keyword evidence="2" id="KW-0804">Transcription</keyword>
<dbReference type="CDD" id="cd00067">
    <property type="entry name" value="GAL4"/>
    <property type="match status" value="1"/>
</dbReference>
<accession>A0A397G8C8</accession>
<dbReference type="EMBL" id="NKHU02000282">
    <property type="protein sequence ID" value="RHZ45586.1"/>
    <property type="molecule type" value="Genomic_DNA"/>
</dbReference>
<evidence type="ECO:0000313" key="5">
    <source>
        <dbReference type="Proteomes" id="UP000215305"/>
    </source>
</evidence>
<gene>
    <name evidence="4" type="ORF">CDV56_103834</name>
</gene>
<evidence type="ECO:0000256" key="2">
    <source>
        <dbReference type="ARBA" id="ARBA00023163"/>
    </source>
</evidence>
<dbReference type="AlphaFoldDB" id="A0A397G8C8"/>
<dbReference type="InterPro" id="IPR001138">
    <property type="entry name" value="Zn2Cys6_DnaBD"/>
</dbReference>
<proteinExistence type="predicted"/>
<dbReference type="PANTHER" id="PTHR38791:SF5">
    <property type="entry name" value="TRANSCRIPTION FACTOR DBAG-RELATED"/>
    <property type="match status" value="1"/>
</dbReference>
<dbReference type="InterPro" id="IPR053175">
    <property type="entry name" value="DHMBA_Reg_Transcription_Factor"/>
</dbReference>
<organism evidence="4 5">
    <name type="scientific">Aspergillus thermomutatus</name>
    <name type="common">Neosartorya pseudofischeri</name>
    <dbReference type="NCBI Taxonomy" id="41047"/>
    <lineage>
        <taxon>Eukaryota</taxon>
        <taxon>Fungi</taxon>
        <taxon>Dikarya</taxon>
        <taxon>Ascomycota</taxon>
        <taxon>Pezizomycotina</taxon>
        <taxon>Eurotiomycetes</taxon>
        <taxon>Eurotiomycetidae</taxon>
        <taxon>Eurotiales</taxon>
        <taxon>Aspergillaceae</taxon>
        <taxon>Aspergillus</taxon>
        <taxon>Aspergillus subgen. Fumigati</taxon>
    </lineage>
</organism>
<name>A0A397G8C8_ASPTH</name>
<keyword evidence="5" id="KW-1185">Reference proteome</keyword>